<dbReference type="RefSeq" id="WP_114927265.1">
    <property type="nucleotide sequence ID" value="NZ_CP031229.1"/>
</dbReference>
<dbReference type="EMBL" id="CP031229">
    <property type="protein sequence ID" value="AXH95500.1"/>
    <property type="molecule type" value="Genomic_DNA"/>
</dbReference>
<evidence type="ECO:0000313" key="2">
    <source>
        <dbReference type="EMBL" id="AXH95500.1"/>
    </source>
</evidence>
<feature type="compositionally biased region" description="Polar residues" evidence="1">
    <location>
        <begin position="240"/>
        <end position="250"/>
    </location>
</feature>
<evidence type="ECO:0000313" key="3">
    <source>
        <dbReference type="Proteomes" id="UP000253790"/>
    </source>
</evidence>
<gene>
    <name evidence="2" type="ORF">DV701_04570</name>
</gene>
<protein>
    <submittedName>
        <fullName evidence="2">Uncharacterized protein</fullName>
    </submittedName>
</protein>
<name>A0A345NKE2_9MICO</name>
<feature type="region of interest" description="Disordered" evidence="1">
    <location>
        <begin position="224"/>
        <end position="250"/>
    </location>
</feature>
<sequence>MDEALAEAVGRAALAFTEGLAREPEHDPRACGMVEDCISGLERAAGDELNLRGIDDELAKRSVELLSTCARHSPRQGLRLVSALWAYFSRAFFMDGLPQERQDGSSEARACAELYTLQEMLEGLGESHLPAPRPPEWASAVFTSKRALARADRSFAKLHAEGFVWAFDAYVPPVDVSFASARRLMDQGREFAELSAGEYGAGIAARTWADYRVLHDDPRILKSELPSTDKWGPHLEKSWRTASSTSPDGC</sequence>
<proteinExistence type="predicted"/>
<dbReference type="Proteomes" id="UP000253790">
    <property type="component" value="Chromosome"/>
</dbReference>
<accession>A0A345NKE2</accession>
<dbReference type="KEGG" id="orn:DV701_04570"/>
<keyword evidence="3" id="KW-1185">Reference proteome</keyword>
<dbReference type="AlphaFoldDB" id="A0A345NKE2"/>
<reference evidence="2 3" key="1">
    <citation type="submission" date="2018-07" db="EMBL/GenBank/DDBJ databases">
        <title>Complete genome sequencing of Ornithinimicrobium sp. AMA3305.</title>
        <authorList>
            <person name="Bae J.-W."/>
        </authorList>
    </citation>
    <scope>NUCLEOTIDE SEQUENCE [LARGE SCALE GENOMIC DNA]</scope>
    <source>
        <strain evidence="2 3">AMA3305</strain>
    </source>
</reference>
<evidence type="ECO:0000256" key="1">
    <source>
        <dbReference type="SAM" id="MobiDB-lite"/>
    </source>
</evidence>
<organism evidence="2 3">
    <name type="scientific">Ornithinimicrobium avium</name>
    <dbReference type="NCBI Taxonomy" id="2283195"/>
    <lineage>
        <taxon>Bacteria</taxon>
        <taxon>Bacillati</taxon>
        <taxon>Actinomycetota</taxon>
        <taxon>Actinomycetes</taxon>
        <taxon>Micrococcales</taxon>
        <taxon>Ornithinimicrobiaceae</taxon>
        <taxon>Ornithinimicrobium</taxon>
    </lineage>
</organism>